<dbReference type="STRING" id="931277.C448_12681"/>
<name>M0M5P4_HALMO</name>
<dbReference type="InterPro" id="IPR050659">
    <property type="entry name" value="Peptidase_M24B"/>
</dbReference>
<dbReference type="InterPro" id="IPR036005">
    <property type="entry name" value="Creatinase/aminopeptidase-like"/>
</dbReference>
<keyword evidence="3" id="KW-0378">Hydrolase</keyword>
<dbReference type="GO" id="GO:0004177">
    <property type="term" value="F:aminopeptidase activity"/>
    <property type="evidence" value="ECO:0007669"/>
    <property type="project" value="UniProtKB-KW"/>
</dbReference>
<dbReference type="InterPro" id="IPR000994">
    <property type="entry name" value="Pept_M24"/>
</dbReference>
<dbReference type="InterPro" id="IPR029149">
    <property type="entry name" value="Creatin/AminoP/Spt16_N"/>
</dbReference>
<dbReference type="InterPro" id="IPR000587">
    <property type="entry name" value="Creatinase_N"/>
</dbReference>
<dbReference type="PANTHER" id="PTHR46112">
    <property type="entry name" value="AMINOPEPTIDASE"/>
    <property type="match status" value="1"/>
</dbReference>
<proteinExistence type="predicted"/>
<dbReference type="EMBL" id="AOMC01000148">
    <property type="protein sequence ID" value="EMA40728.1"/>
    <property type="molecule type" value="Genomic_DNA"/>
</dbReference>
<dbReference type="PANTHER" id="PTHR46112:SF2">
    <property type="entry name" value="XAA-PRO AMINOPEPTIDASE P-RELATED"/>
    <property type="match status" value="1"/>
</dbReference>
<dbReference type="CDD" id="cd01066">
    <property type="entry name" value="APP_MetAP"/>
    <property type="match status" value="1"/>
</dbReference>
<keyword evidence="4" id="KW-1185">Reference proteome</keyword>
<protein>
    <submittedName>
        <fullName evidence="3">Xaa-Pro aminopeptidase</fullName>
    </submittedName>
</protein>
<reference evidence="3 4" key="1">
    <citation type="journal article" date="2014" name="PLoS Genet.">
        <title>Phylogenetically driven sequencing of extremely halophilic archaea reveals strategies for static and dynamic osmo-response.</title>
        <authorList>
            <person name="Becker E.A."/>
            <person name="Seitzer P.M."/>
            <person name="Tritt A."/>
            <person name="Larsen D."/>
            <person name="Krusor M."/>
            <person name="Yao A.I."/>
            <person name="Wu D."/>
            <person name="Madern D."/>
            <person name="Eisen J.A."/>
            <person name="Darling A.E."/>
            <person name="Facciotti M.T."/>
        </authorList>
    </citation>
    <scope>NUCLEOTIDE SEQUENCE [LARGE SCALE GENOMIC DNA]</scope>
    <source>
        <strain evidence="3 4">DSM 1307</strain>
    </source>
</reference>
<dbReference type="SUPFAM" id="SSF55920">
    <property type="entry name" value="Creatinase/aminopeptidase"/>
    <property type="match status" value="1"/>
</dbReference>
<feature type="domain" description="Creatinase N-terminal" evidence="2">
    <location>
        <begin position="40"/>
        <end position="116"/>
    </location>
</feature>
<dbReference type="eggNOG" id="arCOG01000">
    <property type="taxonomic scope" value="Archaea"/>
</dbReference>
<evidence type="ECO:0000259" key="1">
    <source>
        <dbReference type="Pfam" id="PF00557"/>
    </source>
</evidence>
<dbReference type="PATRIC" id="fig|931277.6.peg.2482"/>
<keyword evidence="3" id="KW-0031">Aminopeptidase</keyword>
<dbReference type="Gene3D" id="3.90.230.10">
    <property type="entry name" value="Creatinase/methionine aminopeptidase superfamily"/>
    <property type="match status" value="1"/>
</dbReference>
<sequence>MCRLAEDFGMYERDFMEGTRGTQTVDWEERIDGKRLREERYEKALERLQDSKLGSMLLVSDPNIRYVTGLAMTGGSGADHYTLLTEDGDVIHWDTADHASNQRFNCPWLDDIRYAAPGLGNVPRASGRDSAREFLTGKMASLVQEAMAEYGVATEPMGIDVGNAGLIDAFESGGVEVRTKECVDLMHDARKTKTTDEIECLRMVAAICEAGFQQITESARPGKRESEVWGDAVRELWRHGAMAQGGYVTSGPNTWPKHQANTTDRMIRPGDIVYADFYNIGYLGYRSCYYRTFSMGEPTQAQRDAYETARDNLYDVLERIEPGATTDEIAQGFPDMAGEHADWYDADERWQMTTNHWAHGLGLQLYEVPLIWRGLSPDHPIEIEEGMTMAVETMEPADRQGVRVEEMVVVRENGVEILSQWPVEEITRIDY</sequence>
<keyword evidence="3" id="KW-0645">Protease</keyword>
<feature type="domain" description="Peptidase M24" evidence="1">
    <location>
        <begin position="199"/>
        <end position="412"/>
    </location>
</feature>
<gene>
    <name evidence="3" type="ORF">C448_12681</name>
</gene>
<organism evidence="3 4">
    <name type="scientific">Halococcus morrhuae DSM 1307</name>
    <dbReference type="NCBI Taxonomy" id="931277"/>
    <lineage>
        <taxon>Archaea</taxon>
        <taxon>Methanobacteriati</taxon>
        <taxon>Methanobacteriota</taxon>
        <taxon>Stenosarchaea group</taxon>
        <taxon>Halobacteria</taxon>
        <taxon>Halobacteriales</taxon>
        <taxon>Halococcaceae</taxon>
        <taxon>Halococcus</taxon>
    </lineage>
</organism>
<dbReference type="SUPFAM" id="SSF53092">
    <property type="entry name" value="Creatinase/prolidase N-terminal domain"/>
    <property type="match status" value="1"/>
</dbReference>
<evidence type="ECO:0000313" key="3">
    <source>
        <dbReference type="EMBL" id="EMA40728.1"/>
    </source>
</evidence>
<dbReference type="Pfam" id="PF01321">
    <property type="entry name" value="Creatinase_N"/>
    <property type="match status" value="1"/>
</dbReference>
<dbReference type="Gene3D" id="3.40.350.10">
    <property type="entry name" value="Creatinase/prolidase N-terminal domain"/>
    <property type="match status" value="1"/>
</dbReference>
<dbReference type="Pfam" id="PF00557">
    <property type="entry name" value="Peptidase_M24"/>
    <property type="match status" value="1"/>
</dbReference>
<evidence type="ECO:0000313" key="4">
    <source>
        <dbReference type="Proteomes" id="UP000011568"/>
    </source>
</evidence>
<dbReference type="AlphaFoldDB" id="M0M5P4"/>
<accession>M0M5P4</accession>
<evidence type="ECO:0000259" key="2">
    <source>
        <dbReference type="Pfam" id="PF01321"/>
    </source>
</evidence>
<dbReference type="Proteomes" id="UP000011568">
    <property type="component" value="Unassembled WGS sequence"/>
</dbReference>
<comment type="caution">
    <text evidence="3">The sequence shown here is derived from an EMBL/GenBank/DDBJ whole genome shotgun (WGS) entry which is preliminary data.</text>
</comment>